<dbReference type="PROSITE" id="PS51462">
    <property type="entry name" value="NUDIX"/>
    <property type="match status" value="1"/>
</dbReference>
<comment type="similarity">
    <text evidence="2 4">Belongs to the Nudix hydrolase family.</text>
</comment>
<dbReference type="Pfam" id="PF00293">
    <property type="entry name" value="NUDIX"/>
    <property type="match status" value="1"/>
</dbReference>
<dbReference type="EMBL" id="BAAAGU010000064">
    <property type="protein sequence ID" value="GAA0665011.1"/>
    <property type="molecule type" value="Genomic_DNA"/>
</dbReference>
<accession>A0ABP3T539</accession>
<dbReference type="PANTHER" id="PTHR43046">
    <property type="entry name" value="GDP-MANNOSE MANNOSYL HYDROLASE"/>
    <property type="match status" value="1"/>
</dbReference>
<name>A0ABP3T539_9ACTN</name>
<comment type="cofactor">
    <cofactor evidence="1">
        <name>Mg(2+)</name>
        <dbReference type="ChEBI" id="CHEBI:18420"/>
    </cofactor>
</comment>
<dbReference type="InterPro" id="IPR020476">
    <property type="entry name" value="Nudix_hydrolase"/>
</dbReference>
<feature type="domain" description="Nudix hydrolase" evidence="5">
    <location>
        <begin position="17"/>
        <end position="141"/>
    </location>
</feature>
<dbReference type="PANTHER" id="PTHR43046:SF2">
    <property type="entry name" value="8-OXO-DGTP DIPHOSPHATASE-RELATED"/>
    <property type="match status" value="1"/>
</dbReference>
<dbReference type="PROSITE" id="PS00893">
    <property type="entry name" value="NUDIX_BOX"/>
    <property type="match status" value="1"/>
</dbReference>
<dbReference type="Proteomes" id="UP001500724">
    <property type="component" value="Unassembled WGS sequence"/>
</dbReference>
<reference evidence="7" key="1">
    <citation type="journal article" date="2019" name="Int. J. Syst. Evol. Microbiol.">
        <title>The Global Catalogue of Microorganisms (GCM) 10K type strain sequencing project: providing services to taxonomists for standard genome sequencing and annotation.</title>
        <authorList>
            <consortium name="The Broad Institute Genomics Platform"/>
            <consortium name="The Broad Institute Genome Sequencing Center for Infectious Disease"/>
            <person name="Wu L."/>
            <person name="Ma J."/>
        </authorList>
    </citation>
    <scope>NUCLEOTIDE SEQUENCE [LARGE SCALE GENOMIC DNA]</scope>
    <source>
        <strain evidence="7">JCM 10367</strain>
    </source>
</reference>
<organism evidence="6 7">
    <name type="scientific">Streptomyces thermocarboxydovorans</name>
    <dbReference type="NCBI Taxonomy" id="59298"/>
    <lineage>
        <taxon>Bacteria</taxon>
        <taxon>Bacillati</taxon>
        <taxon>Actinomycetota</taxon>
        <taxon>Actinomycetes</taxon>
        <taxon>Kitasatosporales</taxon>
        <taxon>Streptomycetaceae</taxon>
        <taxon>Streptomyces</taxon>
    </lineage>
</organism>
<evidence type="ECO:0000256" key="2">
    <source>
        <dbReference type="ARBA" id="ARBA00005582"/>
    </source>
</evidence>
<dbReference type="InterPro" id="IPR000086">
    <property type="entry name" value="NUDIX_hydrolase_dom"/>
</dbReference>
<dbReference type="PRINTS" id="PR00502">
    <property type="entry name" value="NUDIXFAMILY"/>
</dbReference>
<dbReference type="InterPro" id="IPR015797">
    <property type="entry name" value="NUDIX_hydrolase-like_dom_sf"/>
</dbReference>
<comment type="caution">
    <text evidence="6">The sequence shown here is derived from an EMBL/GenBank/DDBJ whole genome shotgun (WGS) entry which is preliminary data.</text>
</comment>
<evidence type="ECO:0000256" key="4">
    <source>
        <dbReference type="RuleBase" id="RU003476"/>
    </source>
</evidence>
<protein>
    <submittedName>
        <fullName evidence="6">NUDIX domain-containing protein</fullName>
    </submittedName>
</protein>
<evidence type="ECO:0000259" key="5">
    <source>
        <dbReference type="PROSITE" id="PS51462"/>
    </source>
</evidence>
<sequence>MKDVNDDVVDTNGGQRSTITVVAAAIVEQGRLLVVSKKVAPEIFYLPGGKPEAGESAEETLIRELDEELGVTPTSLTLLGDVEDVAAIEGVPMHMTVFRAEIDQVPRPAAELADLRWINRSDEHAPMLAPAVRNHVLPLLVRSGFMPSPGSQ</sequence>
<dbReference type="SUPFAM" id="SSF55811">
    <property type="entry name" value="Nudix"/>
    <property type="match status" value="1"/>
</dbReference>
<evidence type="ECO:0000313" key="7">
    <source>
        <dbReference type="Proteomes" id="UP001500724"/>
    </source>
</evidence>
<evidence type="ECO:0000256" key="3">
    <source>
        <dbReference type="ARBA" id="ARBA00022801"/>
    </source>
</evidence>
<evidence type="ECO:0000313" key="6">
    <source>
        <dbReference type="EMBL" id="GAA0665011.1"/>
    </source>
</evidence>
<proteinExistence type="inferred from homology"/>
<dbReference type="RefSeq" id="WP_344006085.1">
    <property type="nucleotide sequence ID" value="NZ_BAAAGU010000064.1"/>
</dbReference>
<gene>
    <name evidence="6" type="ORF">GCM10009535_50890</name>
</gene>
<dbReference type="CDD" id="cd04690">
    <property type="entry name" value="NUDIX_Hydrolase"/>
    <property type="match status" value="1"/>
</dbReference>
<dbReference type="Gene3D" id="3.90.79.10">
    <property type="entry name" value="Nucleoside Triphosphate Pyrophosphohydrolase"/>
    <property type="match status" value="1"/>
</dbReference>
<keyword evidence="3 4" id="KW-0378">Hydrolase</keyword>
<dbReference type="InterPro" id="IPR020084">
    <property type="entry name" value="NUDIX_hydrolase_CS"/>
</dbReference>
<keyword evidence="7" id="KW-1185">Reference proteome</keyword>
<evidence type="ECO:0000256" key="1">
    <source>
        <dbReference type="ARBA" id="ARBA00001946"/>
    </source>
</evidence>